<dbReference type="RefSeq" id="WP_183265987.1">
    <property type="nucleotide sequence ID" value="NZ_JACHFJ010000003.1"/>
</dbReference>
<keyword evidence="10" id="KW-1003">Cell membrane</keyword>
<evidence type="ECO:0000256" key="3">
    <source>
        <dbReference type="ARBA" id="ARBA00005712"/>
    </source>
</evidence>
<evidence type="ECO:0000256" key="11">
    <source>
        <dbReference type="RuleBase" id="RU003656"/>
    </source>
</evidence>
<evidence type="ECO:0000256" key="10">
    <source>
        <dbReference type="HAMAP-Rule" id="MF_00530"/>
    </source>
</evidence>
<evidence type="ECO:0000313" key="13">
    <source>
        <dbReference type="EMBL" id="MBB5372980.1"/>
    </source>
</evidence>
<keyword evidence="9 10" id="KW-0066">ATP synthesis</keyword>
<comment type="subunit">
    <text evidence="10 11">F-type ATPases have 2 components, CF(1) - the catalytic core - and CF(0) - the membrane proton channel. CF(1) has five subunits: alpha(3), beta(3), gamma(1), delta(1), epsilon(1). CF(0) has three main subunits: a, b and c.</text>
</comment>
<dbReference type="EMBL" id="JACHFJ010000003">
    <property type="protein sequence ID" value="MBB5372980.1"/>
    <property type="molecule type" value="Genomic_DNA"/>
</dbReference>
<evidence type="ECO:0000256" key="5">
    <source>
        <dbReference type="ARBA" id="ARBA00022781"/>
    </source>
</evidence>
<organism evidence="13 14">
    <name type="scientific">Acidocella aromatica</name>
    <dbReference type="NCBI Taxonomy" id="1303579"/>
    <lineage>
        <taxon>Bacteria</taxon>
        <taxon>Pseudomonadati</taxon>
        <taxon>Pseudomonadota</taxon>
        <taxon>Alphaproteobacteria</taxon>
        <taxon>Acetobacterales</taxon>
        <taxon>Acidocellaceae</taxon>
        <taxon>Acidocella</taxon>
    </lineage>
</organism>
<keyword evidence="7 10" id="KW-0472">Membrane</keyword>
<name>A0A840VNG6_9PROT</name>
<dbReference type="InterPro" id="IPR020546">
    <property type="entry name" value="ATP_synth_F1_dsu/esu_N"/>
</dbReference>
<protein>
    <recommendedName>
        <fullName evidence="10">ATP synthase epsilon chain</fullName>
    </recommendedName>
    <alternativeName>
        <fullName evidence="10">ATP synthase F1 sector epsilon subunit</fullName>
    </alternativeName>
    <alternativeName>
        <fullName evidence="10">F-ATPase epsilon subunit</fullName>
    </alternativeName>
</protein>
<evidence type="ECO:0000256" key="6">
    <source>
        <dbReference type="ARBA" id="ARBA00023065"/>
    </source>
</evidence>
<comment type="function">
    <text evidence="1 10">Produces ATP from ADP in the presence of a proton gradient across the membrane.</text>
</comment>
<comment type="similarity">
    <text evidence="3 10 11">Belongs to the ATPase epsilon chain family.</text>
</comment>
<comment type="caution">
    <text evidence="13">The sequence shown here is derived from an EMBL/GenBank/DDBJ whole genome shotgun (WGS) entry which is preliminary data.</text>
</comment>
<gene>
    <name evidence="10" type="primary">atpC</name>
    <name evidence="13" type="ORF">HNP71_001231</name>
</gene>
<evidence type="ECO:0000313" key="14">
    <source>
        <dbReference type="Proteomes" id="UP000553706"/>
    </source>
</evidence>
<evidence type="ECO:0000256" key="1">
    <source>
        <dbReference type="ARBA" id="ARBA00003543"/>
    </source>
</evidence>
<keyword evidence="6 10" id="KW-0406">Ion transport</keyword>
<keyword evidence="5 10" id="KW-0375">Hydrogen ion transport</keyword>
<reference evidence="13 14" key="1">
    <citation type="submission" date="2020-08" db="EMBL/GenBank/DDBJ databases">
        <title>Genomic Encyclopedia of Type Strains, Phase IV (KMG-IV): sequencing the most valuable type-strain genomes for metagenomic binning, comparative biology and taxonomic classification.</title>
        <authorList>
            <person name="Goeker M."/>
        </authorList>
    </citation>
    <scope>NUCLEOTIDE SEQUENCE [LARGE SCALE GENOMIC DNA]</scope>
    <source>
        <strain evidence="13 14">DSM 27026</strain>
    </source>
</reference>
<dbReference type="NCBIfam" id="TIGR01216">
    <property type="entry name" value="ATP_synt_epsi"/>
    <property type="match status" value="1"/>
</dbReference>
<dbReference type="Proteomes" id="UP000553706">
    <property type="component" value="Unassembled WGS sequence"/>
</dbReference>
<evidence type="ECO:0000256" key="7">
    <source>
        <dbReference type="ARBA" id="ARBA00023136"/>
    </source>
</evidence>
<dbReference type="PANTHER" id="PTHR13822:SF10">
    <property type="entry name" value="ATP SYNTHASE EPSILON CHAIN, CHLOROPLASTIC"/>
    <property type="match status" value="1"/>
</dbReference>
<dbReference type="HAMAP" id="MF_00530">
    <property type="entry name" value="ATP_synth_epsil_bac"/>
    <property type="match status" value="1"/>
</dbReference>
<dbReference type="SUPFAM" id="SSF51344">
    <property type="entry name" value="Epsilon subunit of F1F0-ATP synthase N-terminal domain"/>
    <property type="match status" value="1"/>
</dbReference>
<dbReference type="PANTHER" id="PTHR13822">
    <property type="entry name" value="ATP SYNTHASE DELTA/EPSILON CHAIN"/>
    <property type="match status" value="1"/>
</dbReference>
<accession>A0A840VNG6</accession>
<sequence length="138" mass="14611">MPIALEIISPEKLLLARDVDMVVIPGTEGDIGVLPGHSMLITGLRGGLVDIYEKDQVTDRFFVSGGFAEITESRIAVLADEIVRQADLDPAKAADALAKAKAAYEAADLNNADAYREVSDQLISAQAMVDSIAPGKAE</sequence>
<evidence type="ECO:0000256" key="4">
    <source>
        <dbReference type="ARBA" id="ARBA00022448"/>
    </source>
</evidence>
<feature type="domain" description="ATP synthase F1 complex delta/epsilon subunit N-terminal" evidence="12">
    <location>
        <begin position="4"/>
        <end position="81"/>
    </location>
</feature>
<dbReference type="GO" id="GO:0005886">
    <property type="term" value="C:plasma membrane"/>
    <property type="evidence" value="ECO:0007669"/>
    <property type="project" value="UniProtKB-SubCell"/>
</dbReference>
<dbReference type="AlphaFoldDB" id="A0A840VNG6"/>
<dbReference type="GO" id="GO:0005524">
    <property type="term" value="F:ATP binding"/>
    <property type="evidence" value="ECO:0007669"/>
    <property type="project" value="UniProtKB-UniRule"/>
</dbReference>
<dbReference type="Pfam" id="PF02823">
    <property type="entry name" value="ATP-synt_DE_N"/>
    <property type="match status" value="1"/>
</dbReference>
<dbReference type="CDD" id="cd12152">
    <property type="entry name" value="F1-ATPase_delta"/>
    <property type="match status" value="1"/>
</dbReference>
<dbReference type="Gene3D" id="2.60.15.10">
    <property type="entry name" value="F0F1 ATP synthase delta/epsilon subunit, N-terminal"/>
    <property type="match status" value="1"/>
</dbReference>
<evidence type="ECO:0000256" key="8">
    <source>
        <dbReference type="ARBA" id="ARBA00023196"/>
    </source>
</evidence>
<evidence type="ECO:0000256" key="9">
    <source>
        <dbReference type="ARBA" id="ARBA00023310"/>
    </source>
</evidence>
<dbReference type="GO" id="GO:0012505">
    <property type="term" value="C:endomembrane system"/>
    <property type="evidence" value="ECO:0007669"/>
    <property type="project" value="UniProtKB-SubCell"/>
</dbReference>
<keyword evidence="4 10" id="KW-0813">Transport</keyword>
<evidence type="ECO:0000259" key="12">
    <source>
        <dbReference type="Pfam" id="PF02823"/>
    </source>
</evidence>
<dbReference type="InterPro" id="IPR036771">
    <property type="entry name" value="ATPsynth_dsu/esu_N"/>
</dbReference>
<evidence type="ECO:0000256" key="2">
    <source>
        <dbReference type="ARBA" id="ARBA00004184"/>
    </source>
</evidence>
<dbReference type="InterPro" id="IPR001469">
    <property type="entry name" value="ATP_synth_F1_dsu/esu"/>
</dbReference>
<dbReference type="GO" id="GO:0045259">
    <property type="term" value="C:proton-transporting ATP synthase complex"/>
    <property type="evidence" value="ECO:0007669"/>
    <property type="project" value="UniProtKB-KW"/>
</dbReference>
<proteinExistence type="inferred from homology"/>
<keyword evidence="14" id="KW-1185">Reference proteome</keyword>
<keyword evidence="8 10" id="KW-0139">CF(1)</keyword>
<dbReference type="GO" id="GO:0046933">
    <property type="term" value="F:proton-transporting ATP synthase activity, rotational mechanism"/>
    <property type="evidence" value="ECO:0007669"/>
    <property type="project" value="UniProtKB-UniRule"/>
</dbReference>
<comment type="subcellular location">
    <subcellularLocation>
        <location evidence="10">Cell membrane</location>
        <topology evidence="10">Peripheral membrane protein</topology>
    </subcellularLocation>
    <subcellularLocation>
        <location evidence="2">Endomembrane system</location>
        <topology evidence="2">Peripheral membrane protein</topology>
    </subcellularLocation>
</comment>